<dbReference type="Gene3D" id="3.20.20.70">
    <property type="entry name" value="Aldolase class I"/>
    <property type="match status" value="1"/>
</dbReference>
<dbReference type="PANTHER" id="PTHR47916:SF1">
    <property type="entry name" value="3-HYDROXY-5-PHOSPHONOOXYPENTANE-2,4-DIONE THIOLASE"/>
    <property type="match status" value="1"/>
</dbReference>
<dbReference type="Proteomes" id="UP000245202">
    <property type="component" value="Unassembled WGS sequence"/>
</dbReference>
<dbReference type="InterPro" id="IPR050456">
    <property type="entry name" value="DeoC/FbaB_aldolase"/>
</dbReference>
<dbReference type="SMART" id="SM01133">
    <property type="entry name" value="DeoC"/>
    <property type="match status" value="1"/>
</dbReference>
<sequence>MSTKARLNRMFSEQGKCFDVAIDHGFFNEFSFLSGIENMKNAVATVVQAGPDCIQLSAGQARHLQDIPGKHKPGLVLRTDAANIYGNVLPRFLFSELIDRAIEQAVRLDAVAVCVNLLLLPGQPELHHQCVRNVTLLKTECEKYGMPLMVEPLVMLPNEEKGGYMVDGDIKKIMPLVRQGVELGADVIKADPCDNVEEYHRVIEIASGIPVLVRGGGRASDEEIINRTVELMKQGASGIVYGRNVVQHPDPAGMTAALMSIVHEGAAAEQALAILKGANNK</sequence>
<dbReference type="PANTHER" id="PTHR47916">
    <property type="entry name" value="FRUCTOSE-BISPHOSPHATE ALDOLASE CLASS 1"/>
    <property type="match status" value="1"/>
</dbReference>
<dbReference type="AlphaFoldDB" id="A0A2R5EQE4"/>
<organism evidence="1 2">
    <name type="scientific">Paenibacillus agaridevorans</name>
    <dbReference type="NCBI Taxonomy" id="171404"/>
    <lineage>
        <taxon>Bacteria</taxon>
        <taxon>Bacillati</taxon>
        <taxon>Bacillota</taxon>
        <taxon>Bacilli</taxon>
        <taxon>Bacillales</taxon>
        <taxon>Paenibacillaceae</taxon>
        <taxon>Paenibacillus</taxon>
    </lineage>
</organism>
<dbReference type="InterPro" id="IPR002915">
    <property type="entry name" value="DeoC/FbaB/LacD_aldolase"/>
</dbReference>
<reference evidence="1 2" key="1">
    <citation type="submission" date="2017-08" db="EMBL/GenBank/DDBJ databases">
        <title>Substantial Increase in Enzyme Production by Combined Drug-Resistance Mutations in Paenibacillus agaridevorans.</title>
        <authorList>
            <person name="Tanaka Y."/>
            <person name="Funane K."/>
            <person name="Hosaka T."/>
            <person name="Shiwa Y."/>
            <person name="Fujita N."/>
            <person name="Miyazaki T."/>
            <person name="Yoshikawa H."/>
            <person name="Murakami K."/>
            <person name="Kasahara K."/>
            <person name="Inaoka T."/>
            <person name="Hiraga Y."/>
            <person name="Ochi K."/>
        </authorList>
    </citation>
    <scope>NUCLEOTIDE SEQUENCE [LARGE SCALE GENOMIC DNA]</scope>
    <source>
        <strain evidence="1 2">T-3040</strain>
    </source>
</reference>
<dbReference type="PIRSF" id="PIRSF038992">
    <property type="entry name" value="Aldolase_Ia"/>
    <property type="match status" value="1"/>
</dbReference>
<evidence type="ECO:0000313" key="2">
    <source>
        <dbReference type="Proteomes" id="UP000245202"/>
    </source>
</evidence>
<dbReference type="SUPFAM" id="SSF51569">
    <property type="entry name" value="Aldolase"/>
    <property type="match status" value="1"/>
</dbReference>
<gene>
    <name evidence="1" type="ORF">PAT3040_03523</name>
</gene>
<dbReference type="Pfam" id="PF01791">
    <property type="entry name" value="DeoC"/>
    <property type="match status" value="1"/>
</dbReference>
<evidence type="ECO:0000313" key="1">
    <source>
        <dbReference type="EMBL" id="GBG08910.1"/>
    </source>
</evidence>
<proteinExistence type="predicted"/>
<dbReference type="RefSeq" id="WP_108993756.1">
    <property type="nucleotide sequence ID" value="NZ_BDQX01000173.1"/>
</dbReference>
<name>A0A2R5EQE4_9BACL</name>
<dbReference type="InterPro" id="IPR041720">
    <property type="entry name" value="FbaB-like"/>
</dbReference>
<comment type="caution">
    <text evidence="1">The sequence shown here is derived from an EMBL/GenBank/DDBJ whole genome shotgun (WGS) entry which is preliminary data.</text>
</comment>
<protein>
    <submittedName>
        <fullName evidence="1">Aldolase</fullName>
    </submittedName>
</protein>
<dbReference type="GO" id="GO:0004332">
    <property type="term" value="F:fructose-bisphosphate aldolase activity"/>
    <property type="evidence" value="ECO:0007669"/>
    <property type="project" value="InterPro"/>
</dbReference>
<keyword evidence="2" id="KW-1185">Reference proteome</keyword>
<dbReference type="InterPro" id="IPR013785">
    <property type="entry name" value="Aldolase_TIM"/>
</dbReference>
<accession>A0A2R5EQE4</accession>
<dbReference type="EMBL" id="BDQX01000173">
    <property type="protein sequence ID" value="GBG08910.1"/>
    <property type="molecule type" value="Genomic_DNA"/>
</dbReference>